<feature type="compositionally biased region" description="Basic and acidic residues" evidence="1">
    <location>
        <begin position="36"/>
        <end position="47"/>
    </location>
</feature>
<protein>
    <submittedName>
        <fullName evidence="2 4">Uncharacterized protein</fullName>
    </submittedName>
</protein>
<dbReference type="Proteomes" id="UP000504636">
    <property type="component" value="Unplaced"/>
</dbReference>
<reference evidence="2 4" key="1">
    <citation type="journal article" date="2020" name="Stud. Mycol.">
        <title>101 Dothideomycetes genomes: a test case for predicting lifestyles and emergence of pathogens.</title>
        <authorList>
            <person name="Haridas S."/>
            <person name="Albert R."/>
            <person name="Binder M."/>
            <person name="Bloem J."/>
            <person name="Labutti K."/>
            <person name="Salamov A."/>
            <person name="Andreopoulos B."/>
            <person name="Baker S."/>
            <person name="Barry K."/>
            <person name="Bills G."/>
            <person name="Bluhm B."/>
            <person name="Cannon C."/>
            <person name="Castanera R."/>
            <person name="Culley D."/>
            <person name="Daum C."/>
            <person name="Ezra D."/>
            <person name="Gonzalez J."/>
            <person name="Henrissat B."/>
            <person name="Kuo A."/>
            <person name="Liang C."/>
            <person name="Lipzen A."/>
            <person name="Lutzoni F."/>
            <person name="Magnuson J."/>
            <person name="Mondo S."/>
            <person name="Nolan M."/>
            <person name="Ohm R."/>
            <person name="Pangilinan J."/>
            <person name="Park H.-J."/>
            <person name="Ramirez L."/>
            <person name="Alfaro M."/>
            <person name="Sun H."/>
            <person name="Tritt A."/>
            <person name="Yoshinaga Y."/>
            <person name="Zwiers L.-H."/>
            <person name="Turgeon B."/>
            <person name="Goodwin S."/>
            <person name="Spatafora J."/>
            <person name="Crous P."/>
            <person name="Grigoriev I."/>
        </authorList>
    </citation>
    <scope>NUCLEOTIDE SEQUENCE</scope>
    <source>
        <strain evidence="2 4">CBS 304.34</strain>
    </source>
</reference>
<sequence>MPFLRPAAISVLSKALPSMGAKPMVRPARQVTAPRQDTRERLTDRAAMRNSRPRPWAQRPVTTRPPPPPSRTPAVKTLLAEKQAQAGIQAKFSPPRAPQCVNKVPLTVKTVDKPHRALKRTTPVQTNNKRAPASARPVVKARSAAAPAAARQVIGAPRNRNPLRMPGLSVFDRLYAQSKSSRSEKFNFAKLRFTGDVIRELNVEMRMFERSEIVDDTDGNLSLVPASPSQCARRDSSPFVVEVEEQGRRDSSPFIMAVEEEEDVNDSPSIVSFVSPTVPSCHRRDSSPFDSIVLEQEQDQEHDSAWGSISFVSGPISACDRRDSSPFVVDIEEQGRRDSSQFIVAVEEEEHDSAWGSISFVSGSIPACDRRDSSPLVIDIEEQGRRDSSPLIMAVEEGENDSVWGQISFVSGSIAPCDRRDSSTFVVDVDEQGRRDSSPSIVAVEEQEHDSVTEESMWDDDLICDRSLLSSNDHVVEIPDDTITEWSVPVRPINPAKPPPRPQTMSRSLEWRKGILKAAVTSSADSLPQRRVRWADEDSEPLFQVREYDFTEEDRKERLVRMEHFVGSLVSWRHIENDAYDCRLFSYPEKAAFITCGDFDDDGVFQVDYYPSRVFLHRYDQVQRYYWNNRLAYDDWQKYYGNKQRTTMVFSVGKSPDEMFTHNIGKTGKILFTRKQKQYYAAMARIHG</sequence>
<proteinExistence type="predicted"/>
<gene>
    <name evidence="2 4" type="ORF">BDZ99DRAFT_525427</name>
</gene>
<dbReference type="RefSeq" id="XP_033571559.1">
    <property type="nucleotide sequence ID" value="XM_033725994.1"/>
</dbReference>
<reference evidence="4" key="3">
    <citation type="submission" date="2025-04" db="UniProtKB">
        <authorList>
            <consortium name="RefSeq"/>
        </authorList>
    </citation>
    <scope>IDENTIFICATION</scope>
    <source>
        <strain evidence="4">CBS 304.34</strain>
    </source>
</reference>
<accession>A0A6A6Y8Y6</accession>
<dbReference type="OrthoDB" id="10504699at2759"/>
<dbReference type="AlphaFoldDB" id="A0A6A6Y8Y6"/>
<feature type="region of interest" description="Disordered" evidence="1">
    <location>
        <begin position="20"/>
        <end position="74"/>
    </location>
</feature>
<name>A0A6A6Y8Y6_9PEZI</name>
<evidence type="ECO:0000256" key="1">
    <source>
        <dbReference type="SAM" id="MobiDB-lite"/>
    </source>
</evidence>
<evidence type="ECO:0000313" key="4">
    <source>
        <dbReference type="RefSeq" id="XP_033571559.1"/>
    </source>
</evidence>
<keyword evidence="3" id="KW-1185">Reference proteome</keyword>
<evidence type="ECO:0000313" key="3">
    <source>
        <dbReference type="Proteomes" id="UP000504636"/>
    </source>
</evidence>
<dbReference type="EMBL" id="MU003712">
    <property type="protein sequence ID" value="KAF2804595.1"/>
    <property type="molecule type" value="Genomic_DNA"/>
</dbReference>
<evidence type="ECO:0000313" key="2">
    <source>
        <dbReference type="EMBL" id="KAF2804595.1"/>
    </source>
</evidence>
<reference evidence="4" key="2">
    <citation type="submission" date="2020-04" db="EMBL/GenBank/DDBJ databases">
        <authorList>
            <consortium name="NCBI Genome Project"/>
        </authorList>
    </citation>
    <scope>NUCLEOTIDE SEQUENCE</scope>
    <source>
        <strain evidence="4">CBS 304.34</strain>
    </source>
</reference>
<dbReference type="GeneID" id="54466887"/>
<organism evidence="2">
    <name type="scientific">Mytilinidion resinicola</name>
    <dbReference type="NCBI Taxonomy" id="574789"/>
    <lineage>
        <taxon>Eukaryota</taxon>
        <taxon>Fungi</taxon>
        <taxon>Dikarya</taxon>
        <taxon>Ascomycota</taxon>
        <taxon>Pezizomycotina</taxon>
        <taxon>Dothideomycetes</taxon>
        <taxon>Pleosporomycetidae</taxon>
        <taxon>Mytilinidiales</taxon>
        <taxon>Mytilinidiaceae</taxon>
        <taxon>Mytilinidion</taxon>
    </lineage>
</organism>